<feature type="transmembrane region" description="Helical" evidence="7">
    <location>
        <begin position="305"/>
        <end position="324"/>
    </location>
</feature>
<keyword evidence="2 7" id="KW-0812">Transmembrane</keyword>
<evidence type="ECO:0000256" key="6">
    <source>
        <dbReference type="SAM" id="MobiDB-lite"/>
    </source>
</evidence>
<feature type="compositionally biased region" description="Acidic residues" evidence="6">
    <location>
        <begin position="190"/>
        <end position="201"/>
    </location>
</feature>
<keyword evidence="4 7" id="KW-0472">Membrane</keyword>
<sequence>MDDEFASPPRRLNPKRLQRKAESSPEMLDQQLQRLKRERNLTRDLIDFDLIKGSALFHTKPSIHDRKLVQEGFTRALFVPFHAKFWRQKPYFYETATALYVLHLAAGCVYVFHHKSTSPHSSFEVFFPVFLLFLVAIGYGRVASALQTPDTDAACKILSPIIKQVEAVCSSESDTSLAASGLGAGLAESENSDGTDSDEDSGNSSSSSDESNPNDDMFQHKSNSAPTSPKRILRPSLAKPPMSLPPRVPLVSAGLERDTVADQFNRRRVTVCVWEDGFPVKRAMSITELRNTILAKVKATPTRMFYRKVAEVSAIILALVPIALRCVIKCQGVDCLTVTQEPLEVLSQLSKELSVDRLYQELASGASVISISCMLSTYYLASITFAALADAEVTYHRRFLYAKCFTALTSSRRSRLANLPHFRLKNVMNIKAWISLRGGRTWLKRQGRQRAADEIVSTSFLVILVLLVVMGMQAVSDGSGSLSPESIVHIEVAIWCMLSSVFMLRFMMLGSNINKKYQNTSLLLTEQMNVYLRLLAKPHKKEKLLVSNNVLKLACKLLKELNSPNKVSGLTMNPLLYNITRVVVLSAFSSTASDFFGFKLKLWKLKA</sequence>
<feature type="transmembrane region" description="Helical" evidence="7">
    <location>
        <begin position="125"/>
        <end position="142"/>
    </location>
</feature>
<dbReference type="InterPro" id="IPR021980">
    <property type="entry name" value="PHTF1/2_N"/>
</dbReference>
<evidence type="ECO:0000256" key="2">
    <source>
        <dbReference type="ARBA" id="ARBA00022692"/>
    </source>
</evidence>
<evidence type="ECO:0000256" key="7">
    <source>
        <dbReference type="SAM" id="Phobius"/>
    </source>
</evidence>
<accession>A0A8T1VJ62</accession>
<evidence type="ECO:0000313" key="9">
    <source>
        <dbReference type="EMBL" id="KAG7380173.1"/>
    </source>
</evidence>
<organism evidence="9 10">
    <name type="scientific">Phytophthora pseudosyringae</name>
    <dbReference type="NCBI Taxonomy" id="221518"/>
    <lineage>
        <taxon>Eukaryota</taxon>
        <taxon>Sar</taxon>
        <taxon>Stramenopiles</taxon>
        <taxon>Oomycota</taxon>
        <taxon>Peronosporomycetes</taxon>
        <taxon>Peronosporales</taxon>
        <taxon>Peronosporaceae</taxon>
        <taxon>Phytophthora</taxon>
    </lineage>
</organism>
<keyword evidence="9" id="KW-0238">DNA-binding</keyword>
<name>A0A8T1VJ62_9STRA</name>
<dbReference type="Proteomes" id="UP000694044">
    <property type="component" value="Unassembled WGS sequence"/>
</dbReference>
<feature type="transmembrane region" description="Helical" evidence="7">
    <location>
        <begin position="487"/>
        <end position="508"/>
    </location>
</feature>
<evidence type="ECO:0000256" key="1">
    <source>
        <dbReference type="ARBA" id="ARBA00004141"/>
    </source>
</evidence>
<comment type="caution">
    <text evidence="9">The sequence shown here is derived from an EMBL/GenBank/DDBJ whole genome shotgun (WGS) entry which is preliminary data.</text>
</comment>
<feature type="compositionally biased region" description="Low complexity" evidence="6">
    <location>
        <begin position="202"/>
        <end position="216"/>
    </location>
</feature>
<keyword evidence="9" id="KW-0371">Homeobox</keyword>
<dbReference type="Pfam" id="PF12129">
    <property type="entry name" value="PHTF1-2_N"/>
    <property type="match status" value="1"/>
</dbReference>
<evidence type="ECO:0000256" key="3">
    <source>
        <dbReference type="ARBA" id="ARBA00022989"/>
    </source>
</evidence>
<dbReference type="AlphaFoldDB" id="A0A8T1VJ62"/>
<keyword evidence="5" id="KW-0325">Glycoprotein</keyword>
<comment type="subcellular location">
    <subcellularLocation>
        <location evidence="1">Membrane</location>
        <topology evidence="1">Multi-pass membrane protein</topology>
    </subcellularLocation>
</comment>
<evidence type="ECO:0000313" key="10">
    <source>
        <dbReference type="Proteomes" id="UP000694044"/>
    </source>
</evidence>
<keyword evidence="3 7" id="KW-1133">Transmembrane helix</keyword>
<protein>
    <submittedName>
        <fullName evidence="9">Putative homeodomain transcription factor 2</fullName>
    </submittedName>
</protein>
<evidence type="ECO:0000256" key="5">
    <source>
        <dbReference type="ARBA" id="ARBA00023180"/>
    </source>
</evidence>
<feature type="transmembrane region" description="Helical" evidence="7">
    <location>
        <begin position="91"/>
        <end position="113"/>
    </location>
</feature>
<evidence type="ECO:0000256" key="4">
    <source>
        <dbReference type="ARBA" id="ARBA00023136"/>
    </source>
</evidence>
<reference evidence="9" key="1">
    <citation type="submission" date="2021-02" db="EMBL/GenBank/DDBJ databases">
        <authorList>
            <person name="Palmer J.M."/>
        </authorList>
    </citation>
    <scope>NUCLEOTIDE SEQUENCE</scope>
    <source>
        <strain evidence="9">SCRP734</strain>
    </source>
</reference>
<dbReference type="PANTHER" id="PTHR12680">
    <property type="entry name" value="PUTATIVE HOMEODOMAIN TRANSCRIPTION FACTOR PHTF"/>
    <property type="match status" value="1"/>
</dbReference>
<feature type="domain" description="PHTF1/2 N-terminal" evidence="8">
    <location>
        <begin position="33"/>
        <end position="145"/>
    </location>
</feature>
<dbReference type="GO" id="GO:0005783">
    <property type="term" value="C:endoplasmic reticulum"/>
    <property type="evidence" value="ECO:0007669"/>
    <property type="project" value="InterPro"/>
</dbReference>
<dbReference type="GO" id="GO:0003677">
    <property type="term" value="F:DNA binding"/>
    <property type="evidence" value="ECO:0007669"/>
    <property type="project" value="UniProtKB-KW"/>
</dbReference>
<gene>
    <name evidence="9" type="primary">PHTF2</name>
    <name evidence="9" type="ORF">PHYPSEUDO_007653</name>
</gene>
<dbReference type="PANTHER" id="PTHR12680:SF6">
    <property type="entry name" value="PROTEIN PHTF"/>
    <property type="match status" value="1"/>
</dbReference>
<feature type="region of interest" description="Disordered" evidence="6">
    <location>
        <begin position="1"/>
        <end position="29"/>
    </location>
</feature>
<dbReference type="GO" id="GO:0016020">
    <property type="term" value="C:membrane"/>
    <property type="evidence" value="ECO:0007669"/>
    <property type="project" value="UniProtKB-SubCell"/>
</dbReference>
<keyword evidence="10" id="KW-1185">Reference proteome</keyword>
<feature type="transmembrane region" description="Helical" evidence="7">
    <location>
        <begin position="362"/>
        <end position="389"/>
    </location>
</feature>
<feature type="compositionally biased region" description="Low complexity" evidence="6">
    <location>
        <begin position="180"/>
        <end position="189"/>
    </location>
</feature>
<proteinExistence type="predicted"/>
<feature type="region of interest" description="Disordered" evidence="6">
    <location>
        <begin position="180"/>
        <end position="245"/>
    </location>
</feature>
<feature type="transmembrane region" description="Helical" evidence="7">
    <location>
        <begin position="455"/>
        <end position="475"/>
    </location>
</feature>
<dbReference type="InterPro" id="IPR039775">
    <property type="entry name" value="PHTF1/2"/>
</dbReference>
<evidence type="ECO:0000259" key="8">
    <source>
        <dbReference type="Pfam" id="PF12129"/>
    </source>
</evidence>
<dbReference type="OrthoDB" id="10066656at2759"/>
<dbReference type="EMBL" id="JAGDFM010000307">
    <property type="protein sequence ID" value="KAG7380173.1"/>
    <property type="molecule type" value="Genomic_DNA"/>
</dbReference>